<comment type="caution">
    <text evidence="1">The sequence shown here is derived from an EMBL/GenBank/DDBJ whole genome shotgun (WGS) entry which is preliminary data.</text>
</comment>
<name>A0ACC6U180_9BURK</name>
<gene>
    <name evidence="1" type="ORF">AB4Y32_16275</name>
</gene>
<organism evidence="1 2">
    <name type="scientific">Paraburkholderia phymatum</name>
    <dbReference type="NCBI Taxonomy" id="148447"/>
    <lineage>
        <taxon>Bacteria</taxon>
        <taxon>Pseudomonadati</taxon>
        <taxon>Pseudomonadota</taxon>
        <taxon>Betaproteobacteria</taxon>
        <taxon>Burkholderiales</taxon>
        <taxon>Burkholderiaceae</taxon>
        <taxon>Paraburkholderia</taxon>
    </lineage>
</organism>
<sequence length="59" mass="6784">MRRATGFAVSWLLFGIGHIVSRPMLWWDWPVYPVYNWLMLASCGVQDWGGSGPWEVAND</sequence>
<keyword evidence="2" id="KW-1185">Reference proteome</keyword>
<protein>
    <submittedName>
        <fullName evidence="1">Uncharacterized protein</fullName>
    </submittedName>
</protein>
<dbReference type="Proteomes" id="UP001558850">
    <property type="component" value="Unassembled WGS sequence"/>
</dbReference>
<evidence type="ECO:0000313" key="2">
    <source>
        <dbReference type="Proteomes" id="UP001558850"/>
    </source>
</evidence>
<reference evidence="1" key="1">
    <citation type="submission" date="2024-07" db="EMBL/GenBank/DDBJ databases">
        <title>A survey of Mimosa microsymbionts across Brazilian biomes reveals a high diversity of Paraburkholderia nodulating endemic species, but also that Cupriavidus is common as a symbiont of widespread species.</title>
        <authorList>
            <person name="Rouws L."/>
            <person name="Barauna A."/>
            <person name="Beukes C."/>
            <person name="Rouws J.R.C."/>
            <person name="De Faria S.M."/>
            <person name="Gross E."/>
            <person name="Bueno Dos Reis Junior F."/>
            <person name="Simon M.F."/>
            <person name="Maluk M."/>
            <person name="Odee D.W."/>
            <person name="Kenicer G."/>
            <person name="Young J.P.W."/>
            <person name="Reis V.M."/>
            <person name="Zilli J."/>
            <person name="James E.K."/>
        </authorList>
    </citation>
    <scope>NUCLEOTIDE SEQUENCE</scope>
    <source>
        <strain evidence="1">EG181B</strain>
    </source>
</reference>
<dbReference type="EMBL" id="JBFRCH010000007">
    <property type="protein sequence ID" value="MEX3933334.1"/>
    <property type="molecule type" value="Genomic_DNA"/>
</dbReference>
<evidence type="ECO:0000313" key="1">
    <source>
        <dbReference type="EMBL" id="MEX3933334.1"/>
    </source>
</evidence>
<accession>A0ACC6U180</accession>
<proteinExistence type="predicted"/>